<gene>
    <name evidence="1" type="ORF">HOLleu_01638</name>
</gene>
<dbReference type="AlphaFoldDB" id="A0A9Q1CQ83"/>
<dbReference type="EMBL" id="JAIZAY010000001">
    <property type="protein sequence ID" value="KAJ8049071.1"/>
    <property type="molecule type" value="Genomic_DNA"/>
</dbReference>
<comment type="caution">
    <text evidence="1">The sequence shown here is derived from an EMBL/GenBank/DDBJ whole genome shotgun (WGS) entry which is preliminary data.</text>
</comment>
<organism evidence="1 2">
    <name type="scientific">Holothuria leucospilota</name>
    <name type="common">Black long sea cucumber</name>
    <name type="synonym">Mertensiothuria leucospilota</name>
    <dbReference type="NCBI Taxonomy" id="206669"/>
    <lineage>
        <taxon>Eukaryota</taxon>
        <taxon>Metazoa</taxon>
        <taxon>Echinodermata</taxon>
        <taxon>Eleutherozoa</taxon>
        <taxon>Echinozoa</taxon>
        <taxon>Holothuroidea</taxon>
        <taxon>Aspidochirotacea</taxon>
        <taxon>Aspidochirotida</taxon>
        <taxon>Holothuriidae</taxon>
        <taxon>Holothuria</taxon>
    </lineage>
</organism>
<protein>
    <submittedName>
        <fullName evidence="1">Uncharacterized protein</fullName>
    </submittedName>
</protein>
<accession>A0A9Q1CQ83</accession>
<proteinExistence type="predicted"/>
<evidence type="ECO:0000313" key="2">
    <source>
        <dbReference type="Proteomes" id="UP001152320"/>
    </source>
</evidence>
<name>A0A9Q1CQ83_HOLLE</name>
<reference evidence="1" key="1">
    <citation type="submission" date="2021-10" db="EMBL/GenBank/DDBJ databases">
        <title>Tropical sea cucumber genome reveals ecological adaptation and Cuvierian tubules defense mechanism.</title>
        <authorList>
            <person name="Chen T."/>
        </authorList>
    </citation>
    <scope>NUCLEOTIDE SEQUENCE</scope>
    <source>
        <strain evidence="1">Nanhai2018</strain>
        <tissue evidence="1">Muscle</tissue>
    </source>
</reference>
<dbReference type="Proteomes" id="UP001152320">
    <property type="component" value="Chromosome 1"/>
</dbReference>
<evidence type="ECO:0000313" key="1">
    <source>
        <dbReference type="EMBL" id="KAJ8049071.1"/>
    </source>
</evidence>
<sequence>METLMDQLTEGFAPQDRVGIELSAPSLTHAVWIPLMRRYKVTRERIFRHIEKLIQSNADFTEWGCYFERPTRVYGEWKRSCYYSYQFETMAGNKKEICDHDQ</sequence>
<keyword evidence="2" id="KW-1185">Reference proteome</keyword>